<keyword evidence="1" id="KW-0547">Nucleotide-binding</keyword>
<dbReference type="InterPro" id="IPR003778">
    <property type="entry name" value="CT_A_B"/>
</dbReference>
<evidence type="ECO:0000256" key="3">
    <source>
        <dbReference type="ARBA" id="ARBA00022840"/>
    </source>
</evidence>
<keyword evidence="2" id="KW-0378">Hydrolase</keyword>
<name>A0A1N7LVS8_9BACT</name>
<evidence type="ECO:0000256" key="1">
    <source>
        <dbReference type="ARBA" id="ARBA00022741"/>
    </source>
</evidence>
<evidence type="ECO:0000259" key="4">
    <source>
        <dbReference type="SMART" id="SM00797"/>
    </source>
</evidence>
<dbReference type="InterPro" id="IPR052708">
    <property type="entry name" value="PxpC"/>
</dbReference>
<dbReference type="Proteomes" id="UP000186026">
    <property type="component" value="Unassembled WGS sequence"/>
</dbReference>
<dbReference type="Gene3D" id="2.40.100.10">
    <property type="entry name" value="Cyclophilin-like"/>
    <property type="match status" value="1"/>
</dbReference>
<dbReference type="PANTHER" id="PTHR43309:SF5">
    <property type="entry name" value="5-OXOPROLINASE SUBUNIT C"/>
    <property type="match status" value="1"/>
</dbReference>
<organism evidence="5 6">
    <name type="scientific">Belliella pelovolcani</name>
    <dbReference type="NCBI Taxonomy" id="529505"/>
    <lineage>
        <taxon>Bacteria</taxon>
        <taxon>Pseudomonadati</taxon>
        <taxon>Bacteroidota</taxon>
        <taxon>Cytophagia</taxon>
        <taxon>Cytophagales</taxon>
        <taxon>Cyclobacteriaceae</taxon>
        <taxon>Belliella</taxon>
    </lineage>
</organism>
<evidence type="ECO:0000313" key="5">
    <source>
        <dbReference type="EMBL" id="SIS77926.1"/>
    </source>
</evidence>
<accession>A0A1N7LVS8</accession>
<feature type="domain" description="Carboxyltransferase" evidence="4">
    <location>
        <begin position="29"/>
        <end position="289"/>
    </location>
</feature>
<dbReference type="SMART" id="SM00797">
    <property type="entry name" value="AHS2"/>
    <property type="match status" value="1"/>
</dbReference>
<dbReference type="Pfam" id="PF02626">
    <property type="entry name" value="CT_A_B"/>
    <property type="match status" value="1"/>
</dbReference>
<gene>
    <name evidence="5" type="ORF">SAMN05421761_104159</name>
</gene>
<evidence type="ECO:0000313" key="6">
    <source>
        <dbReference type="Proteomes" id="UP000186026"/>
    </source>
</evidence>
<dbReference type="EMBL" id="FTOP01000004">
    <property type="protein sequence ID" value="SIS77926.1"/>
    <property type="molecule type" value="Genomic_DNA"/>
</dbReference>
<dbReference type="GO" id="GO:0005524">
    <property type="term" value="F:ATP binding"/>
    <property type="evidence" value="ECO:0007669"/>
    <property type="project" value="UniProtKB-KW"/>
</dbReference>
<dbReference type="InterPro" id="IPR029000">
    <property type="entry name" value="Cyclophilin-like_dom_sf"/>
</dbReference>
<dbReference type="AlphaFoldDB" id="A0A1N7LVS8"/>
<protein>
    <submittedName>
        <fullName evidence="5">Biotin-dependent carboxylase uncharacterized domain-containing protein</fullName>
    </submittedName>
</protein>
<sequence>MLKTTAYIHFLKPGLMTSVQDQGRFGYADFGVPYSGAMDQLSYNQANMFLNNQEDAAVLEMALLGPIMIFEMPTRIVFTGAEADIFVNGQLQPIGKLIQIQAEDQVKIGRFSKGQWLYMGIEGGIQSPEFLESRSWFPSISEYERVQEASSICYLSEEHFSRSHYSHPKLSADWYQEEVIAAYKGPDWELLPEELQEKLTQQKFSNSNISNRMGIQLTELLSNTLPSILTAPVYPGTVQLTPSGKLIVLMRDAQVTGGYPRVLQLTDHSINVIAQKKFGEKIRFSILEF</sequence>
<dbReference type="STRING" id="529505.SAMN05421761_104159"/>
<proteinExistence type="predicted"/>
<keyword evidence="6" id="KW-1185">Reference proteome</keyword>
<evidence type="ECO:0000256" key="2">
    <source>
        <dbReference type="ARBA" id="ARBA00022801"/>
    </source>
</evidence>
<dbReference type="GO" id="GO:0016787">
    <property type="term" value="F:hydrolase activity"/>
    <property type="evidence" value="ECO:0007669"/>
    <property type="project" value="UniProtKB-KW"/>
</dbReference>
<dbReference type="PANTHER" id="PTHR43309">
    <property type="entry name" value="5-OXOPROLINASE SUBUNIT C"/>
    <property type="match status" value="1"/>
</dbReference>
<dbReference type="OrthoDB" id="9782422at2"/>
<keyword evidence="3" id="KW-0067">ATP-binding</keyword>
<reference evidence="6" key="1">
    <citation type="submission" date="2017-01" db="EMBL/GenBank/DDBJ databases">
        <authorList>
            <person name="Varghese N."/>
            <person name="Submissions S."/>
        </authorList>
    </citation>
    <scope>NUCLEOTIDE SEQUENCE [LARGE SCALE GENOMIC DNA]</scope>
    <source>
        <strain evidence="6">DSM 46698</strain>
    </source>
</reference>